<name>A0A1G7MGP7_9RHOB</name>
<proteinExistence type="predicted"/>
<feature type="domain" description="Heparan-alpha-glucosaminide N-acetyltransferase catalytic" evidence="2">
    <location>
        <begin position="1"/>
        <end position="203"/>
    </location>
</feature>
<dbReference type="STRING" id="282683.SAMN04488105_1353"/>
<keyword evidence="1" id="KW-1133">Transmembrane helix</keyword>
<organism evidence="3 4">
    <name type="scientific">Salipiger thiooxidans</name>
    <dbReference type="NCBI Taxonomy" id="282683"/>
    <lineage>
        <taxon>Bacteria</taxon>
        <taxon>Pseudomonadati</taxon>
        <taxon>Pseudomonadota</taxon>
        <taxon>Alphaproteobacteria</taxon>
        <taxon>Rhodobacterales</taxon>
        <taxon>Roseobacteraceae</taxon>
        <taxon>Salipiger</taxon>
    </lineage>
</organism>
<keyword evidence="1" id="KW-0472">Membrane</keyword>
<protein>
    <recommendedName>
        <fullName evidence="2">Heparan-alpha-glucosaminide N-acetyltransferase catalytic domain-containing protein</fullName>
    </recommendedName>
</protein>
<sequence>MIVFHFVRDLEMFALIAQGTTLGGFRAVFARCIVGMFLFLSGVSLVDAHGDGLRFGPWARRFASIAMAAILVSVVTRLAMPAAWVRFGILHAIALSGVLGLLFLRLPAAAAALGAVLVLWMSLAFGRSLDLPVSLAWTGLGANVPPALDFVPLVPWLAPFLLGMSLAKTVDPVRLEPVWRAPPPVILTLPGRHSLLVYLIHQPILVGMLAVVTWATG</sequence>
<dbReference type="AlphaFoldDB" id="A0A1G7MGP7"/>
<gene>
    <name evidence="3" type="ORF">SAMN04488105_1353</name>
</gene>
<keyword evidence="4" id="KW-1185">Reference proteome</keyword>
<evidence type="ECO:0000313" key="4">
    <source>
        <dbReference type="Proteomes" id="UP000198994"/>
    </source>
</evidence>
<evidence type="ECO:0000256" key="1">
    <source>
        <dbReference type="SAM" id="Phobius"/>
    </source>
</evidence>
<dbReference type="InterPro" id="IPR012429">
    <property type="entry name" value="HGSNAT_cat"/>
</dbReference>
<feature type="transmembrane region" description="Helical" evidence="1">
    <location>
        <begin position="195"/>
        <end position="215"/>
    </location>
</feature>
<evidence type="ECO:0000313" key="3">
    <source>
        <dbReference type="EMBL" id="SDF60887.1"/>
    </source>
</evidence>
<keyword evidence="1" id="KW-0812">Transmembrane</keyword>
<feature type="transmembrane region" description="Helical" evidence="1">
    <location>
        <begin position="58"/>
        <end position="78"/>
    </location>
</feature>
<feature type="transmembrane region" description="Helical" evidence="1">
    <location>
        <begin position="28"/>
        <end position="46"/>
    </location>
</feature>
<feature type="transmembrane region" description="Helical" evidence="1">
    <location>
        <begin position="111"/>
        <end position="129"/>
    </location>
</feature>
<evidence type="ECO:0000259" key="2">
    <source>
        <dbReference type="Pfam" id="PF07786"/>
    </source>
</evidence>
<dbReference type="Pfam" id="PF07786">
    <property type="entry name" value="HGSNAT_cat"/>
    <property type="match status" value="1"/>
</dbReference>
<accession>A0A1G7MGP7</accession>
<dbReference type="EMBL" id="FNAV01000035">
    <property type="protein sequence ID" value="SDF60887.1"/>
    <property type="molecule type" value="Genomic_DNA"/>
</dbReference>
<feature type="transmembrane region" description="Helical" evidence="1">
    <location>
        <begin position="84"/>
        <end position="104"/>
    </location>
</feature>
<dbReference type="Proteomes" id="UP000198994">
    <property type="component" value="Unassembled WGS sequence"/>
</dbReference>
<reference evidence="4" key="1">
    <citation type="submission" date="2016-10" db="EMBL/GenBank/DDBJ databases">
        <authorList>
            <person name="Varghese N."/>
            <person name="Submissions S."/>
        </authorList>
    </citation>
    <scope>NUCLEOTIDE SEQUENCE [LARGE SCALE GENOMIC DNA]</scope>
    <source>
        <strain evidence="4">DSM 10146</strain>
    </source>
</reference>